<dbReference type="AlphaFoldDB" id="A0A2W5QMZ4"/>
<organism evidence="2 3">
    <name type="scientific">Variovorax paradoxus</name>
    <dbReference type="NCBI Taxonomy" id="34073"/>
    <lineage>
        <taxon>Bacteria</taxon>
        <taxon>Pseudomonadati</taxon>
        <taxon>Pseudomonadota</taxon>
        <taxon>Betaproteobacteria</taxon>
        <taxon>Burkholderiales</taxon>
        <taxon>Comamonadaceae</taxon>
        <taxon>Variovorax</taxon>
    </lineage>
</organism>
<evidence type="ECO:0000313" key="3">
    <source>
        <dbReference type="Proteomes" id="UP000249135"/>
    </source>
</evidence>
<sequence>MVFVRPVDADAPSASMPARASAPAHGDIHNRLQPKLDGIGSMRDLPRVALVTDSGAKRHVQKR</sequence>
<dbReference type="EMBL" id="QFPP01000012">
    <property type="protein sequence ID" value="PZQ77709.1"/>
    <property type="molecule type" value="Genomic_DNA"/>
</dbReference>
<comment type="caution">
    <text evidence="2">The sequence shown here is derived from an EMBL/GenBank/DDBJ whole genome shotgun (WGS) entry which is preliminary data.</text>
</comment>
<dbReference type="Proteomes" id="UP000249135">
    <property type="component" value="Unassembled WGS sequence"/>
</dbReference>
<accession>A0A2W5QMZ4</accession>
<feature type="region of interest" description="Disordered" evidence="1">
    <location>
        <begin position="1"/>
        <end position="40"/>
    </location>
</feature>
<evidence type="ECO:0000256" key="1">
    <source>
        <dbReference type="SAM" id="MobiDB-lite"/>
    </source>
</evidence>
<evidence type="ECO:0000313" key="2">
    <source>
        <dbReference type="EMBL" id="PZQ77709.1"/>
    </source>
</evidence>
<protein>
    <submittedName>
        <fullName evidence="2">Uncharacterized protein</fullName>
    </submittedName>
</protein>
<gene>
    <name evidence="2" type="ORF">DI563_02910</name>
</gene>
<reference evidence="2 3" key="1">
    <citation type="submission" date="2017-08" db="EMBL/GenBank/DDBJ databases">
        <title>Infants hospitalized years apart are colonized by the same room-sourced microbial strains.</title>
        <authorList>
            <person name="Brooks B."/>
            <person name="Olm M.R."/>
            <person name="Firek B.A."/>
            <person name="Baker R."/>
            <person name="Thomas B.C."/>
            <person name="Morowitz M.J."/>
            <person name="Banfield J.F."/>
        </authorList>
    </citation>
    <scope>NUCLEOTIDE SEQUENCE [LARGE SCALE GENOMIC DNA]</scope>
    <source>
        <strain evidence="2">S2_005_003_R2_41</strain>
    </source>
</reference>
<name>A0A2W5QMZ4_VARPD</name>
<feature type="compositionally biased region" description="Low complexity" evidence="1">
    <location>
        <begin position="9"/>
        <end position="24"/>
    </location>
</feature>
<proteinExistence type="predicted"/>